<gene>
    <name evidence="1" type="ORF">VP06_04555</name>
</gene>
<dbReference type="PATRIC" id="fig|270351.6.peg.4881"/>
<reference evidence="1 2" key="1">
    <citation type="submission" date="2015-03" db="EMBL/GenBank/DDBJ databases">
        <title>Genome sequencing of Methylobacterium aquaticum DSM16371 type strain.</title>
        <authorList>
            <person name="Chaudhry V."/>
            <person name="Patil P.B."/>
        </authorList>
    </citation>
    <scope>NUCLEOTIDE SEQUENCE [LARGE SCALE GENOMIC DNA]</scope>
    <source>
        <strain evidence="1 2">DSM 16371</strain>
    </source>
</reference>
<evidence type="ECO:0000313" key="1">
    <source>
        <dbReference type="EMBL" id="KMO39398.1"/>
    </source>
</evidence>
<comment type="caution">
    <text evidence="1">The sequence shown here is derived from an EMBL/GenBank/DDBJ whole genome shotgun (WGS) entry which is preliminary data.</text>
</comment>
<sequence length="65" mass="7364">MLKRNEERKQDAHQKIKLGGLIVKAGLADIPSNVLLGLLVESRERIRDPAVEERLARLGDKEFTK</sequence>
<dbReference type="Proteomes" id="UP000035929">
    <property type="component" value="Unassembled WGS sequence"/>
</dbReference>
<accession>A0A0J6T1D7</accession>
<organism evidence="1 2">
    <name type="scientific">Methylobacterium aquaticum</name>
    <dbReference type="NCBI Taxonomy" id="270351"/>
    <lineage>
        <taxon>Bacteria</taxon>
        <taxon>Pseudomonadati</taxon>
        <taxon>Pseudomonadota</taxon>
        <taxon>Alphaproteobacteria</taxon>
        <taxon>Hyphomicrobiales</taxon>
        <taxon>Methylobacteriaceae</taxon>
        <taxon>Methylobacterium</taxon>
    </lineage>
</organism>
<protein>
    <submittedName>
        <fullName evidence="1">Conjugal transfer protein TraD</fullName>
    </submittedName>
</protein>
<dbReference type="AlphaFoldDB" id="A0A0J6T1D7"/>
<dbReference type="Pfam" id="PF06412">
    <property type="entry name" value="TraD"/>
    <property type="match status" value="1"/>
</dbReference>
<dbReference type="OrthoDB" id="5653691at2"/>
<dbReference type="RefSeq" id="WP_048462638.1">
    <property type="nucleotide sequence ID" value="NZ_LABX01000032.1"/>
</dbReference>
<dbReference type="InterPro" id="IPR009444">
    <property type="entry name" value="Conjugal_tfr_TraD_a-type"/>
</dbReference>
<dbReference type="EMBL" id="LABX01000032">
    <property type="protein sequence ID" value="KMO39398.1"/>
    <property type="molecule type" value="Genomic_DNA"/>
</dbReference>
<name>A0A0J6T1D7_9HYPH</name>
<evidence type="ECO:0000313" key="2">
    <source>
        <dbReference type="Proteomes" id="UP000035929"/>
    </source>
</evidence>
<proteinExistence type="predicted"/>